<sequence>MENQRLDVFGASIISWMHRVLCHLGLTFYYFRKRRRCSRNRGSLLCNSTSSSNTLQILLRSQLAVKELGVDESELGNPGLDKSVLDKLEAGFDHD</sequence>
<keyword evidence="1" id="KW-0472">Membrane</keyword>
<name>A0A699Q9S2_TANCI</name>
<accession>A0A699Q9S2</accession>
<evidence type="ECO:0000256" key="1">
    <source>
        <dbReference type="SAM" id="Phobius"/>
    </source>
</evidence>
<proteinExistence type="predicted"/>
<gene>
    <name evidence="2" type="ORF">Tci_828238</name>
</gene>
<keyword evidence="1" id="KW-1133">Transmembrane helix</keyword>
<comment type="caution">
    <text evidence="2">The sequence shown here is derived from an EMBL/GenBank/DDBJ whole genome shotgun (WGS) entry which is preliminary data.</text>
</comment>
<dbReference type="EMBL" id="BKCJ010968707">
    <property type="protein sequence ID" value="GFC56268.1"/>
    <property type="molecule type" value="Genomic_DNA"/>
</dbReference>
<feature type="transmembrane region" description="Helical" evidence="1">
    <location>
        <begin position="13"/>
        <end position="31"/>
    </location>
</feature>
<organism evidence="2">
    <name type="scientific">Tanacetum cinerariifolium</name>
    <name type="common">Dalmatian daisy</name>
    <name type="synonym">Chrysanthemum cinerariifolium</name>
    <dbReference type="NCBI Taxonomy" id="118510"/>
    <lineage>
        <taxon>Eukaryota</taxon>
        <taxon>Viridiplantae</taxon>
        <taxon>Streptophyta</taxon>
        <taxon>Embryophyta</taxon>
        <taxon>Tracheophyta</taxon>
        <taxon>Spermatophyta</taxon>
        <taxon>Magnoliopsida</taxon>
        <taxon>eudicotyledons</taxon>
        <taxon>Gunneridae</taxon>
        <taxon>Pentapetalae</taxon>
        <taxon>asterids</taxon>
        <taxon>campanulids</taxon>
        <taxon>Asterales</taxon>
        <taxon>Asteraceae</taxon>
        <taxon>Asteroideae</taxon>
        <taxon>Anthemideae</taxon>
        <taxon>Anthemidinae</taxon>
        <taxon>Tanacetum</taxon>
    </lineage>
</organism>
<reference evidence="2" key="1">
    <citation type="journal article" date="2019" name="Sci. Rep.">
        <title>Draft genome of Tanacetum cinerariifolium, the natural source of mosquito coil.</title>
        <authorList>
            <person name="Yamashiro T."/>
            <person name="Shiraishi A."/>
            <person name="Satake H."/>
            <person name="Nakayama K."/>
        </authorList>
    </citation>
    <scope>NUCLEOTIDE SEQUENCE</scope>
</reference>
<evidence type="ECO:0000313" key="2">
    <source>
        <dbReference type="EMBL" id="GFC56268.1"/>
    </source>
</evidence>
<protein>
    <submittedName>
        <fullName evidence="2">Uncharacterized protein</fullName>
    </submittedName>
</protein>
<dbReference type="AlphaFoldDB" id="A0A699Q9S2"/>
<keyword evidence="1" id="KW-0812">Transmembrane</keyword>